<dbReference type="Proteomes" id="UP000326331">
    <property type="component" value="Chromosome"/>
</dbReference>
<dbReference type="Pfam" id="PF00296">
    <property type="entry name" value="Bac_luciferase"/>
    <property type="match status" value="1"/>
</dbReference>
<evidence type="ECO:0000256" key="3">
    <source>
        <dbReference type="ARBA" id="ARBA00023002"/>
    </source>
</evidence>
<dbReference type="EMBL" id="CP042829">
    <property type="protein sequence ID" value="QFG02754.1"/>
    <property type="molecule type" value="Genomic_DNA"/>
</dbReference>
<evidence type="ECO:0000313" key="7">
    <source>
        <dbReference type="Proteomes" id="UP000326331"/>
    </source>
</evidence>
<protein>
    <submittedName>
        <fullName evidence="6">LLM class F420-dependent oxidoreductase</fullName>
    </submittedName>
</protein>
<feature type="domain" description="Luciferase-like" evidence="5">
    <location>
        <begin position="23"/>
        <end position="275"/>
    </location>
</feature>
<keyword evidence="3" id="KW-0560">Oxidoreductase</keyword>
<proteinExistence type="predicted"/>
<keyword evidence="1" id="KW-0285">Flavoprotein</keyword>
<reference evidence="6 7" key="2">
    <citation type="submission" date="2019-10" db="EMBL/GenBank/DDBJ databases">
        <title>Thermopilla bonchosmolovskayae gen. nov., sp. nov., a moderately thermophilic Chloroflexi bacterium from a Chukotka hot spring (Arctic, Russia), representing a novel classis Thermopillaia, which include previously uncultivated lineage OLB14.</title>
        <authorList>
            <person name="Kochetkova T.V."/>
            <person name="Zayulina K.S."/>
            <person name="Zhigarkov V.S."/>
            <person name="Minaev N.V."/>
            <person name="Novikov A."/>
            <person name="Toshchakov S.V."/>
            <person name="Elcheninov A.G."/>
            <person name="Kublanov I.V."/>
        </authorList>
    </citation>
    <scope>NUCLEOTIDE SEQUENCE [LARGE SCALE GENOMIC DNA]</scope>
    <source>
        <strain evidence="6 7">3753O</strain>
    </source>
</reference>
<keyword evidence="7" id="KW-1185">Reference proteome</keyword>
<evidence type="ECO:0000256" key="1">
    <source>
        <dbReference type="ARBA" id="ARBA00022630"/>
    </source>
</evidence>
<dbReference type="InterPro" id="IPR019952">
    <property type="entry name" value="F420_OxRdatse_Rv1855c_pred"/>
</dbReference>
<dbReference type="PANTHER" id="PTHR42847:SF4">
    <property type="entry name" value="ALKANESULFONATE MONOOXYGENASE-RELATED"/>
    <property type="match status" value="1"/>
</dbReference>
<keyword evidence="4" id="KW-0503">Monooxygenase</keyword>
<sequence>MVGTATGRFAMQIGLMVEGQNGLTWERWLHILRLAERLGFPTLFRSDHYFIGPQQDSLEAYLSFAVAARETSRIRFGPLVSPVTFRTPVDVARMAAQIDLLSGGRFVMGLGAGWNEAEHRAYGIPFPPIGERFARLEEAIRLMKTLWSEGPADFDGRFYRLEGANLLPKPSPGRPPILIGGSGEKKTLRLVAMYADEWNAVNLSPEAYAQKAAVLERHCEAVGRDPATIRRSMMTFAVIGPDERTLDRATERMMRMWGAPAGTTPAQYREGLRARGMIVGGREAILEALGRYAEHGLQEVQFQHFLFDDDTVPEFLAAEVAPAAAGL</sequence>
<evidence type="ECO:0000259" key="5">
    <source>
        <dbReference type="Pfam" id="PF00296"/>
    </source>
</evidence>
<name>A0ABX6C1Q5_9CHLR</name>
<evidence type="ECO:0000313" key="6">
    <source>
        <dbReference type="EMBL" id="QFG02754.1"/>
    </source>
</evidence>
<dbReference type="InterPro" id="IPR011251">
    <property type="entry name" value="Luciferase-like_dom"/>
</dbReference>
<reference evidence="6 7" key="1">
    <citation type="submission" date="2019-08" db="EMBL/GenBank/DDBJ databases">
        <authorList>
            <person name="Toschakov S.V."/>
        </authorList>
    </citation>
    <scope>NUCLEOTIDE SEQUENCE [LARGE SCALE GENOMIC DNA]</scope>
    <source>
        <strain evidence="6 7">3753O</strain>
    </source>
</reference>
<organism evidence="6 7">
    <name type="scientific">Tepidiforma bonchosmolovskayae</name>
    <dbReference type="NCBI Taxonomy" id="2601677"/>
    <lineage>
        <taxon>Bacteria</taxon>
        <taxon>Bacillati</taxon>
        <taxon>Chloroflexota</taxon>
        <taxon>Tepidiformia</taxon>
        <taxon>Tepidiformales</taxon>
        <taxon>Tepidiformaceae</taxon>
        <taxon>Tepidiforma</taxon>
    </lineage>
</organism>
<accession>A0ABX6C1Q5</accession>
<dbReference type="InterPro" id="IPR036661">
    <property type="entry name" value="Luciferase-like_sf"/>
</dbReference>
<dbReference type="Gene3D" id="3.20.20.30">
    <property type="entry name" value="Luciferase-like domain"/>
    <property type="match status" value="1"/>
</dbReference>
<gene>
    <name evidence="6" type="ORF">Tbon_05440</name>
</gene>
<evidence type="ECO:0000256" key="2">
    <source>
        <dbReference type="ARBA" id="ARBA00022643"/>
    </source>
</evidence>
<keyword evidence="2" id="KW-0288">FMN</keyword>
<dbReference type="PANTHER" id="PTHR42847">
    <property type="entry name" value="ALKANESULFONATE MONOOXYGENASE"/>
    <property type="match status" value="1"/>
</dbReference>
<dbReference type="InterPro" id="IPR050172">
    <property type="entry name" value="SsuD_RutA_monooxygenase"/>
</dbReference>
<dbReference type="NCBIfam" id="TIGR03560">
    <property type="entry name" value="F420_Rv1855c"/>
    <property type="match status" value="1"/>
</dbReference>
<dbReference type="SUPFAM" id="SSF51679">
    <property type="entry name" value="Bacterial luciferase-like"/>
    <property type="match status" value="1"/>
</dbReference>
<evidence type="ECO:0000256" key="4">
    <source>
        <dbReference type="ARBA" id="ARBA00023033"/>
    </source>
</evidence>